<sequence length="463" mass="51878">MALNSLRLRRALSLSSSLLHQHFHSPKLISPLHSISSSTTLSPQNPRTTAPFSPEFHSFRHFRSSPISLSTRNRRFESDDQMEITPDTILFEGCDYNHWLITVDFPKGNNLSAEEKVQKYVDIAAGVFGSEEEAKKKIYACSTTTYEGFQVECSEETSEKFKENPAVVFVLPDSYIDPVNKQYGGDKYDNGTIYYRPPPMMYRNPRRPQGPPPPRQGPPPPRQESWRPMPGEQRNFAPQQNSGPQQNHPTHQNFGPQQNHLAQQNFAPPRGSVSQQNYGLPQNAPPQQTYGQQQNAPPRDNYGMQDNATAQQNYGYSSPQHNYGQSQNHPNQQNYGPPQNFTPQQNYGSPRMHSPIQQNYGQPGGIEGRGPTTAPGGWDQHHSGIGDFPQREERYTSADSGNFAGQSYTSSQGGTFHQGLGGAPGQEMGPAYGQNHPMHGEDQKFSEVDQRSRFQGGEQRNFA</sequence>
<feature type="compositionally biased region" description="Basic and acidic residues" evidence="2">
    <location>
        <begin position="438"/>
        <end position="452"/>
    </location>
</feature>
<feature type="compositionally biased region" description="Basic and acidic residues" evidence="2">
    <location>
        <begin position="379"/>
        <end position="396"/>
    </location>
</feature>
<feature type="domain" description="MORF/ORRM1/DAG-like MORF" evidence="3">
    <location>
        <begin position="96"/>
        <end position="188"/>
    </location>
</feature>
<keyword evidence="5" id="KW-1185">Reference proteome</keyword>
<proteinExistence type="predicted"/>
<feature type="compositionally biased region" description="Pro residues" evidence="2">
    <location>
        <begin position="208"/>
        <end position="222"/>
    </location>
</feature>
<evidence type="ECO:0000259" key="3">
    <source>
        <dbReference type="Pfam" id="PF21864"/>
    </source>
</evidence>
<dbReference type="PANTHER" id="PTHR31346">
    <property type="entry name" value="MULTIPLE ORGANELLAR RNA EDITING FACTOR 2, CHLOROPLASTIC-RELATED-RELATED"/>
    <property type="match status" value="1"/>
</dbReference>
<dbReference type="Pfam" id="PF21864">
    <property type="entry name" value="MORF_dom"/>
    <property type="match status" value="1"/>
</dbReference>
<dbReference type="AlphaFoldDB" id="A0ABD2Z9A4"/>
<evidence type="ECO:0000256" key="2">
    <source>
        <dbReference type="SAM" id="MobiDB-lite"/>
    </source>
</evidence>
<dbReference type="InterPro" id="IPR054059">
    <property type="entry name" value="MORF/ORRM1/DAG-like_MORF"/>
</dbReference>
<accession>A0ABD2Z9A4</accession>
<dbReference type="Proteomes" id="UP001630127">
    <property type="component" value="Unassembled WGS sequence"/>
</dbReference>
<dbReference type="GO" id="GO:0016070">
    <property type="term" value="P:RNA metabolic process"/>
    <property type="evidence" value="ECO:0007669"/>
    <property type="project" value="UniProtKB-ARBA"/>
</dbReference>
<protein>
    <recommendedName>
        <fullName evidence="3">MORF/ORRM1/DAG-like MORF domain-containing protein</fullName>
    </recommendedName>
</protein>
<reference evidence="4 5" key="1">
    <citation type="submission" date="2024-11" db="EMBL/GenBank/DDBJ databases">
        <title>A near-complete genome assembly of Cinchona calisaya.</title>
        <authorList>
            <person name="Lian D.C."/>
            <person name="Zhao X.W."/>
            <person name="Wei L."/>
        </authorList>
    </citation>
    <scope>NUCLEOTIDE SEQUENCE [LARGE SCALE GENOMIC DNA]</scope>
    <source>
        <tissue evidence="4">Nenye</tissue>
    </source>
</reference>
<name>A0ABD2Z9A4_9GENT</name>
<feature type="region of interest" description="Disordered" evidence="2">
    <location>
        <begin position="180"/>
        <end position="463"/>
    </location>
</feature>
<evidence type="ECO:0000256" key="1">
    <source>
        <dbReference type="ARBA" id="ARBA00022946"/>
    </source>
</evidence>
<evidence type="ECO:0000313" key="5">
    <source>
        <dbReference type="Proteomes" id="UP001630127"/>
    </source>
</evidence>
<dbReference type="PANTHER" id="PTHR31346:SF5">
    <property type="entry name" value="MULTIPLE ORGANELLAR RNA EDITING FACTOR 1, MITOCHONDRIAL"/>
    <property type="match status" value="1"/>
</dbReference>
<evidence type="ECO:0000313" key="4">
    <source>
        <dbReference type="EMBL" id="KAL3515674.1"/>
    </source>
</evidence>
<feature type="compositionally biased region" description="Polar residues" evidence="2">
    <location>
        <begin position="304"/>
        <end position="348"/>
    </location>
</feature>
<feature type="compositionally biased region" description="Polar residues" evidence="2">
    <location>
        <begin position="397"/>
        <end position="415"/>
    </location>
</feature>
<comment type="caution">
    <text evidence="4">The sequence shown here is derived from an EMBL/GenBank/DDBJ whole genome shotgun (WGS) entry which is preliminary data.</text>
</comment>
<dbReference type="InterPro" id="IPR039206">
    <property type="entry name" value="MORF/ORRM1/DAG-like"/>
</dbReference>
<dbReference type="EMBL" id="JBJUIK010000010">
    <property type="protein sequence ID" value="KAL3515674.1"/>
    <property type="molecule type" value="Genomic_DNA"/>
</dbReference>
<organism evidence="4 5">
    <name type="scientific">Cinchona calisaya</name>
    <dbReference type="NCBI Taxonomy" id="153742"/>
    <lineage>
        <taxon>Eukaryota</taxon>
        <taxon>Viridiplantae</taxon>
        <taxon>Streptophyta</taxon>
        <taxon>Embryophyta</taxon>
        <taxon>Tracheophyta</taxon>
        <taxon>Spermatophyta</taxon>
        <taxon>Magnoliopsida</taxon>
        <taxon>eudicotyledons</taxon>
        <taxon>Gunneridae</taxon>
        <taxon>Pentapetalae</taxon>
        <taxon>asterids</taxon>
        <taxon>lamiids</taxon>
        <taxon>Gentianales</taxon>
        <taxon>Rubiaceae</taxon>
        <taxon>Cinchonoideae</taxon>
        <taxon>Cinchoneae</taxon>
        <taxon>Cinchona</taxon>
    </lineage>
</organism>
<feature type="compositionally biased region" description="Polar residues" evidence="2">
    <location>
        <begin position="236"/>
        <end position="296"/>
    </location>
</feature>
<gene>
    <name evidence="4" type="ORF">ACH5RR_022576</name>
</gene>
<keyword evidence="1" id="KW-0809">Transit peptide</keyword>